<dbReference type="EMBL" id="CP089984">
    <property type="protein sequence ID" value="WXB15419.1"/>
    <property type="molecule type" value="Genomic_DNA"/>
</dbReference>
<keyword evidence="2" id="KW-1185">Reference proteome</keyword>
<proteinExistence type="predicted"/>
<dbReference type="RefSeq" id="WP_394825045.1">
    <property type="nucleotide sequence ID" value="NZ_CP089984.1"/>
</dbReference>
<sequence>MGIALGVLRVLADTVPPFAAWLRVVTDGRTDTFSLSVKDILPEVSESHAVVVELEGR</sequence>
<organism evidence="1 2">
    <name type="scientific">Pendulispora albinea</name>
    <dbReference type="NCBI Taxonomy" id="2741071"/>
    <lineage>
        <taxon>Bacteria</taxon>
        <taxon>Pseudomonadati</taxon>
        <taxon>Myxococcota</taxon>
        <taxon>Myxococcia</taxon>
        <taxon>Myxococcales</taxon>
        <taxon>Sorangiineae</taxon>
        <taxon>Pendulisporaceae</taxon>
        <taxon>Pendulispora</taxon>
    </lineage>
</organism>
<name>A0ABZ2M0P8_9BACT</name>
<evidence type="ECO:0000313" key="1">
    <source>
        <dbReference type="EMBL" id="WXB15419.1"/>
    </source>
</evidence>
<evidence type="ECO:0000313" key="2">
    <source>
        <dbReference type="Proteomes" id="UP001370348"/>
    </source>
</evidence>
<reference evidence="1 2" key="1">
    <citation type="submission" date="2021-12" db="EMBL/GenBank/DDBJ databases">
        <title>Discovery of the Pendulisporaceae a myxobacterial family with distinct sporulation behavior and unique specialized metabolism.</title>
        <authorList>
            <person name="Garcia R."/>
            <person name="Popoff A."/>
            <person name="Bader C.D."/>
            <person name="Loehr J."/>
            <person name="Walesch S."/>
            <person name="Walt C."/>
            <person name="Boldt J."/>
            <person name="Bunk B."/>
            <person name="Haeckl F.J.F.P.J."/>
            <person name="Gunesch A.P."/>
            <person name="Birkelbach J."/>
            <person name="Nuebel U."/>
            <person name="Pietschmann T."/>
            <person name="Bach T."/>
            <person name="Mueller R."/>
        </authorList>
    </citation>
    <scope>NUCLEOTIDE SEQUENCE [LARGE SCALE GENOMIC DNA]</scope>
    <source>
        <strain evidence="1 2">MSr11954</strain>
    </source>
</reference>
<protein>
    <submittedName>
        <fullName evidence="1">Uncharacterized protein</fullName>
    </submittedName>
</protein>
<gene>
    <name evidence="1" type="ORF">LZC94_47310</name>
</gene>
<dbReference type="Proteomes" id="UP001370348">
    <property type="component" value="Chromosome"/>
</dbReference>
<accession>A0ABZ2M0P8</accession>